<sequence length="524" mass="59894">MTDTTPHINHEHPETTHEHETHLPDPHIPIDNDNGSSRHNAENAGLFEPFGTAESEVDLHRDFPSFWPDIPAIPDISPHASVWNFDSIVPIDYTSSLMDPWPNHHPDIPITSREESTQQQQIYTTSYVHYDYLLDLRQWAPLYFGSRAQSSSSLASSANTNVSHLGCGTNLGSRAYFDSDSNLDLVDLNSEAPETLTCSFSDSEKVPETLACSFPECDATFSGKYSRVQKIRMRHRPAVATEFPCEDDQCDMIYKRQDARLKHYRRRHPNLYSQDTPVRSDTNNNRVDCSVCDISFQRPADLRRHMRQHEVPNFACEVRDCEQKFHRLDRLRDHVRRKHKGEVIATDEGPLKFEIPQAEPSPDQASSYPCSSCDLTFERPSQLTQHQARKHVRRYKCNECEKAFHLNADLLRHKRTRHSPETLHGCPHEVCSMTFTRQDNLQRHIRRTHGTNDVAESLPVVPITTVKDKARADEDVSVEATHVKEQPVSTRPDETLHNASGTTSALEIYDHQHETVGNASVTMK</sequence>
<feature type="domain" description="C2H2-type" evidence="13">
    <location>
        <begin position="424"/>
        <end position="449"/>
    </location>
</feature>
<dbReference type="FunFam" id="3.30.160.60:FF:000340">
    <property type="entry name" value="zinc finger protein 473 isoform X1"/>
    <property type="match status" value="1"/>
</dbReference>
<feature type="domain" description="C2H2-type" evidence="13">
    <location>
        <begin position="314"/>
        <end position="344"/>
    </location>
</feature>
<dbReference type="InterPro" id="IPR051061">
    <property type="entry name" value="Zinc_finger_trans_reg"/>
</dbReference>
<feature type="domain" description="C2H2-type" evidence="13">
    <location>
        <begin position="368"/>
        <end position="396"/>
    </location>
</feature>
<keyword evidence="15" id="KW-1185">Reference proteome</keyword>
<evidence type="ECO:0000313" key="15">
    <source>
        <dbReference type="Proteomes" id="UP000799424"/>
    </source>
</evidence>
<keyword evidence="8" id="KW-0539">Nucleus</keyword>
<keyword evidence="5" id="KW-0862">Zinc</keyword>
<dbReference type="SUPFAM" id="SSF57667">
    <property type="entry name" value="beta-beta-alpha zinc fingers"/>
    <property type="match status" value="4"/>
</dbReference>
<protein>
    <recommendedName>
        <fullName evidence="10">pH-response transcription factor pacC/RIM101</fullName>
    </recommendedName>
</protein>
<dbReference type="PROSITE" id="PS00028">
    <property type="entry name" value="ZINC_FINGER_C2H2_1"/>
    <property type="match status" value="5"/>
</dbReference>
<evidence type="ECO:0000313" key="14">
    <source>
        <dbReference type="EMBL" id="KAF2821711.1"/>
    </source>
</evidence>
<name>A0A6A6ZKT5_9PLEO</name>
<dbReference type="GO" id="GO:0008270">
    <property type="term" value="F:zinc ion binding"/>
    <property type="evidence" value="ECO:0007669"/>
    <property type="project" value="UniProtKB-KW"/>
</dbReference>
<dbReference type="InterPro" id="IPR036236">
    <property type="entry name" value="Znf_C2H2_sf"/>
</dbReference>
<dbReference type="PROSITE" id="PS50157">
    <property type="entry name" value="ZINC_FINGER_C2H2_2"/>
    <property type="match status" value="5"/>
</dbReference>
<evidence type="ECO:0000256" key="11">
    <source>
        <dbReference type="PROSITE-ProRule" id="PRU00042"/>
    </source>
</evidence>
<evidence type="ECO:0000256" key="3">
    <source>
        <dbReference type="ARBA" id="ARBA00022737"/>
    </source>
</evidence>
<evidence type="ECO:0000256" key="9">
    <source>
        <dbReference type="ARBA" id="ARBA00038089"/>
    </source>
</evidence>
<evidence type="ECO:0000256" key="8">
    <source>
        <dbReference type="ARBA" id="ARBA00023242"/>
    </source>
</evidence>
<gene>
    <name evidence="14" type="ORF">CC86DRAFT_358692</name>
</gene>
<evidence type="ECO:0000256" key="5">
    <source>
        <dbReference type="ARBA" id="ARBA00022833"/>
    </source>
</evidence>
<keyword evidence="3" id="KW-0677">Repeat</keyword>
<feature type="region of interest" description="Disordered" evidence="12">
    <location>
        <begin position="1"/>
        <end position="43"/>
    </location>
</feature>
<organism evidence="14 15">
    <name type="scientific">Ophiobolus disseminans</name>
    <dbReference type="NCBI Taxonomy" id="1469910"/>
    <lineage>
        <taxon>Eukaryota</taxon>
        <taxon>Fungi</taxon>
        <taxon>Dikarya</taxon>
        <taxon>Ascomycota</taxon>
        <taxon>Pezizomycotina</taxon>
        <taxon>Dothideomycetes</taxon>
        <taxon>Pleosporomycetidae</taxon>
        <taxon>Pleosporales</taxon>
        <taxon>Pleosporineae</taxon>
        <taxon>Phaeosphaeriaceae</taxon>
        <taxon>Ophiobolus</taxon>
    </lineage>
</organism>
<dbReference type="PANTHER" id="PTHR46179">
    <property type="entry name" value="ZINC FINGER PROTEIN"/>
    <property type="match status" value="1"/>
</dbReference>
<reference evidence="14" key="1">
    <citation type="journal article" date="2020" name="Stud. Mycol.">
        <title>101 Dothideomycetes genomes: a test case for predicting lifestyles and emergence of pathogens.</title>
        <authorList>
            <person name="Haridas S."/>
            <person name="Albert R."/>
            <person name="Binder M."/>
            <person name="Bloem J."/>
            <person name="Labutti K."/>
            <person name="Salamov A."/>
            <person name="Andreopoulos B."/>
            <person name="Baker S."/>
            <person name="Barry K."/>
            <person name="Bills G."/>
            <person name="Bluhm B."/>
            <person name="Cannon C."/>
            <person name="Castanera R."/>
            <person name="Culley D."/>
            <person name="Daum C."/>
            <person name="Ezra D."/>
            <person name="Gonzalez J."/>
            <person name="Henrissat B."/>
            <person name="Kuo A."/>
            <person name="Liang C."/>
            <person name="Lipzen A."/>
            <person name="Lutzoni F."/>
            <person name="Magnuson J."/>
            <person name="Mondo S."/>
            <person name="Nolan M."/>
            <person name="Ohm R."/>
            <person name="Pangilinan J."/>
            <person name="Park H.-J."/>
            <person name="Ramirez L."/>
            <person name="Alfaro M."/>
            <person name="Sun H."/>
            <person name="Tritt A."/>
            <person name="Yoshinaga Y."/>
            <person name="Zwiers L.-H."/>
            <person name="Turgeon B."/>
            <person name="Goodwin S."/>
            <person name="Spatafora J."/>
            <person name="Crous P."/>
            <person name="Grigoriev I."/>
        </authorList>
    </citation>
    <scope>NUCLEOTIDE SEQUENCE</scope>
    <source>
        <strain evidence="14">CBS 113818</strain>
    </source>
</reference>
<feature type="compositionally biased region" description="Basic and acidic residues" evidence="12">
    <location>
        <begin position="8"/>
        <end position="30"/>
    </location>
</feature>
<dbReference type="OrthoDB" id="3800855at2759"/>
<dbReference type="PANTHER" id="PTHR46179:SF13">
    <property type="entry name" value="C2H2-TYPE DOMAIN-CONTAINING PROTEIN"/>
    <property type="match status" value="1"/>
</dbReference>
<dbReference type="Pfam" id="PF00096">
    <property type="entry name" value="zf-C2H2"/>
    <property type="match status" value="4"/>
</dbReference>
<evidence type="ECO:0000256" key="1">
    <source>
        <dbReference type="ARBA" id="ARBA00004123"/>
    </source>
</evidence>
<evidence type="ECO:0000256" key="2">
    <source>
        <dbReference type="ARBA" id="ARBA00022723"/>
    </source>
</evidence>
<dbReference type="EMBL" id="MU006236">
    <property type="protein sequence ID" value="KAF2821711.1"/>
    <property type="molecule type" value="Genomic_DNA"/>
</dbReference>
<feature type="domain" description="C2H2-type" evidence="13">
    <location>
        <begin position="287"/>
        <end position="309"/>
    </location>
</feature>
<dbReference type="AlphaFoldDB" id="A0A6A6ZKT5"/>
<proteinExistence type="inferred from homology"/>
<dbReference type="GO" id="GO:0005634">
    <property type="term" value="C:nucleus"/>
    <property type="evidence" value="ECO:0007669"/>
    <property type="project" value="UniProtKB-SubCell"/>
</dbReference>
<evidence type="ECO:0000256" key="12">
    <source>
        <dbReference type="SAM" id="MobiDB-lite"/>
    </source>
</evidence>
<comment type="similarity">
    <text evidence="9">Belongs to the pacC/RIM101 family.</text>
</comment>
<evidence type="ECO:0000256" key="6">
    <source>
        <dbReference type="ARBA" id="ARBA00023015"/>
    </source>
</evidence>
<evidence type="ECO:0000256" key="10">
    <source>
        <dbReference type="ARBA" id="ARBA00039490"/>
    </source>
</evidence>
<evidence type="ECO:0000256" key="4">
    <source>
        <dbReference type="ARBA" id="ARBA00022771"/>
    </source>
</evidence>
<accession>A0A6A6ZKT5</accession>
<comment type="subcellular location">
    <subcellularLocation>
        <location evidence="1">Nucleus</location>
    </subcellularLocation>
</comment>
<keyword evidence="7" id="KW-0804">Transcription</keyword>
<keyword evidence="6" id="KW-0805">Transcription regulation</keyword>
<dbReference type="Proteomes" id="UP000799424">
    <property type="component" value="Unassembled WGS sequence"/>
</dbReference>
<dbReference type="Gene3D" id="3.30.160.60">
    <property type="entry name" value="Classic Zinc Finger"/>
    <property type="match status" value="4"/>
</dbReference>
<keyword evidence="4 11" id="KW-0863">Zinc-finger</keyword>
<feature type="domain" description="C2H2-type" evidence="13">
    <location>
        <begin position="395"/>
        <end position="423"/>
    </location>
</feature>
<dbReference type="SMART" id="SM00355">
    <property type="entry name" value="ZnF_C2H2"/>
    <property type="match status" value="7"/>
</dbReference>
<keyword evidence="2" id="KW-0479">Metal-binding</keyword>
<dbReference type="InterPro" id="IPR013087">
    <property type="entry name" value="Znf_C2H2_type"/>
</dbReference>
<evidence type="ECO:0000259" key="13">
    <source>
        <dbReference type="PROSITE" id="PS50157"/>
    </source>
</evidence>
<evidence type="ECO:0000256" key="7">
    <source>
        <dbReference type="ARBA" id="ARBA00023163"/>
    </source>
</evidence>
<dbReference type="GO" id="GO:0006357">
    <property type="term" value="P:regulation of transcription by RNA polymerase II"/>
    <property type="evidence" value="ECO:0007669"/>
    <property type="project" value="TreeGrafter"/>
</dbReference>